<dbReference type="InterPro" id="IPR010323">
    <property type="entry name" value="DUF924"/>
</dbReference>
<sequence>MNKLASEHTSAQPITPDKIIHFWFEEIEPKQWWIKDSTFDALIKQRFGELLEQAILGELYHWRATPEGRLAEIIVLDQFSRNIYRDTPKAFAADPIALVLAQEAVALNCDSELKAKQVPFLFMPYMHSESKVVHDVAVRLFNREAAQGNLDFELRHKAIIDQFGRYPHRNAILGRESTAEEVAFLQQPGSSF</sequence>
<dbReference type="Proteomes" id="UP000887104">
    <property type="component" value="Unassembled WGS sequence"/>
</dbReference>
<protein>
    <submittedName>
        <fullName evidence="1">Membrane protein</fullName>
    </submittedName>
</protein>
<name>A0ABQ4PKQ5_9GAMM</name>
<dbReference type="InterPro" id="IPR011990">
    <property type="entry name" value="TPR-like_helical_dom_sf"/>
</dbReference>
<evidence type="ECO:0000313" key="2">
    <source>
        <dbReference type="Proteomes" id="UP000887104"/>
    </source>
</evidence>
<dbReference type="Gene3D" id="1.25.40.10">
    <property type="entry name" value="Tetratricopeptide repeat domain"/>
    <property type="match status" value="1"/>
</dbReference>
<dbReference type="Pfam" id="PF06041">
    <property type="entry name" value="DUF924"/>
    <property type="match status" value="1"/>
</dbReference>
<reference evidence="1" key="1">
    <citation type="submission" date="2021-05" db="EMBL/GenBank/DDBJ databases">
        <title>Molecular characterization for Shewanella algae harboring chromosomal blaOXA-55-like strains isolated from clinical and environment sample.</title>
        <authorList>
            <person name="Ohama Y."/>
            <person name="Aoki K."/>
            <person name="Harada S."/>
            <person name="Moriya K."/>
            <person name="Ishii Y."/>
            <person name="Tateda K."/>
        </authorList>
    </citation>
    <scope>NUCLEOTIDE SEQUENCE</scope>
    <source>
        <strain evidence="1">JCM 11563</strain>
    </source>
</reference>
<dbReference type="SUPFAM" id="SSF48452">
    <property type="entry name" value="TPR-like"/>
    <property type="match status" value="1"/>
</dbReference>
<dbReference type="EMBL" id="BPEY01000057">
    <property type="protein sequence ID" value="GIU48406.1"/>
    <property type="molecule type" value="Genomic_DNA"/>
</dbReference>
<accession>A0ABQ4PKQ5</accession>
<evidence type="ECO:0000313" key="1">
    <source>
        <dbReference type="EMBL" id="GIU48406.1"/>
    </source>
</evidence>
<keyword evidence="2" id="KW-1185">Reference proteome</keyword>
<organism evidence="1 2">
    <name type="scientific">Shewanella sairae</name>
    <dbReference type="NCBI Taxonomy" id="190310"/>
    <lineage>
        <taxon>Bacteria</taxon>
        <taxon>Pseudomonadati</taxon>
        <taxon>Pseudomonadota</taxon>
        <taxon>Gammaproteobacteria</taxon>
        <taxon>Alteromonadales</taxon>
        <taxon>Shewanellaceae</taxon>
        <taxon>Shewanella</taxon>
    </lineage>
</organism>
<gene>
    <name evidence="1" type="ORF">TUM4438_29720</name>
</gene>
<comment type="caution">
    <text evidence="1">The sequence shown here is derived from an EMBL/GenBank/DDBJ whole genome shotgun (WGS) entry which is preliminary data.</text>
</comment>
<dbReference type="Gene3D" id="1.20.58.320">
    <property type="entry name" value="TPR-like"/>
    <property type="match status" value="1"/>
</dbReference>
<dbReference type="RefSeq" id="WP_220781947.1">
    <property type="nucleotide sequence ID" value="NZ_BPEY01000057.1"/>
</dbReference>
<proteinExistence type="predicted"/>